<dbReference type="EMBL" id="JAPFQP010000004">
    <property type="protein sequence ID" value="MCX2720309.1"/>
    <property type="molecule type" value="Genomic_DNA"/>
</dbReference>
<dbReference type="PANTHER" id="PTHR13693">
    <property type="entry name" value="CLASS II AMINOTRANSFERASE/8-AMINO-7-OXONONANOATE SYNTHASE"/>
    <property type="match status" value="1"/>
</dbReference>
<evidence type="ECO:0000259" key="3">
    <source>
        <dbReference type="Pfam" id="PF00155"/>
    </source>
</evidence>
<dbReference type="Proteomes" id="UP001207116">
    <property type="component" value="Unassembled WGS sequence"/>
</dbReference>
<evidence type="ECO:0000313" key="5">
    <source>
        <dbReference type="Proteomes" id="UP001207116"/>
    </source>
</evidence>
<organism evidence="4 5">
    <name type="scientific">Lentiprolixibacter aurantiacus</name>
    <dbReference type="NCBI Taxonomy" id="2993939"/>
    <lineage>
        <taxon>Bacteria</taxon>
        <taxon>Pseudomonadati</taxon>
        <taxon>Bacteroidota</taxon>
        <taxon>Flavobacteriia</taxon>
        <taxon>Flavobacteriales</taxon>
        <taxon>Flavobacteriaceae</taxon>
        <taxon>Lentiprolixibacter</taxon>
    </lineage>
</organism>
<dbReference type="AlphaFoldDB" id="A0AAE3MNV4"/>
<dbReference type="Gene3D" id="3.90.1150.10">
    <property type="entry name" value="Aspartate Aminotransferase, domain 1"/>
    <property type="match status" value="1"/>
</dbReference>
<dbReference type="InterPro" id="IPR015424">
    <property type="entry name" value="PyrdxlP-dep_Trfase"/>
</dbReference>
<protein>
    <submittedName>
        <fullName evidence="4">Aminotransferase class I/II-fold pyridoxal phosphate-dependent enzyme</fullName>
    </submittedName>
</protein>
<dbReference type="InterPro" id="IPR020863">
    <property type="entry name" value="MACPF_CS"/>
</dbReference>
<keyword evidence="5" id="KW-1185">Reference proteome</keyword>
<proteinExistence type="predicted"/>
<dbReference type="Pfam" id="PF00155">
    <property type="entry name" value="Aminotran_1_2"/>
    <property type="match status" value="1"/>
</dbReference>
<comment type="cofactor">
    <cofactor evidence="1">
        <name>pyridoxal 5'-phosphate</name>
        <dbReference type="ChEBI" id="CHEBI:597326"/>
    </cofactor>
</comment>
<accession>A0AAE3MNV4</accession>
<comment type="caution">
    <text evidence="4">The sequence shown here is derived from an EMBL/GenBank/DDBJ whole genome shotgun (WGS) entry which is preliminary data.</text>
</comment>
<evidence type="ECO:0000256" key="1">
    <source>
        <dbReference type="ARBA" id="ARBA00001933"/>
    </source>
</evidence>
<dbReference type="InterPro" id="IPR015422">
    <property type="entry name" value="PyrdxlP-dep_Trfase_small"/>
</dbReference>
<dbReference type="InterPro" id="IPR015421">
    <property type="entry name" value="PyrdxlP-dep_Trfase_major"/>
</dbReference>
<dbReference type="PROSITE" id="PS00279">
    <property type="entry name" value="MACPF_1"/>
    <property type="match status" value="1"/>
</dbReference>
<dbReference type="Gene3D" id="3.40.640.10">
    <property type="entry name" value="Type I PLP-dependent aspartate aminotransferase-like (Major domain)"/>
    <property type="match status" value="1"/>
</dbReference>
<dbReference type="InterPro" id="IPR004839">
    <property type="entry name" value="Aminotransferase_I/II_large"/>
</dbReference>
<dbReference type="SUPFAM" id="SSF53383">
    <property type="entry name" value="PLP-dependent transferases"/>
    <property type="match status" value="1"/>
</dbReference>
<dbReference type="GO" id="GO:0008483">
    <property type="term" value="F:transaminase activity"/>
    <property type="evidence" value="ECO:0007669"/>
    <property type="project" value="UniProtKB-KW"/>
</dbReference>
<dbReference type="RefSeq" id="WP_266014228.1">
    <property type="nucleotide sequence ID" value="NZ_JAPFQP010000004.1"/>
</dbReference>
<dbReference type="InterPro" id="IPR050087">
    <property type="entry name" value="AON_synthase_class-II"/>
</dbReference>
<dbReference type="GO" id="GO:0030170">
    <property type="term" value="F:pyridoxal phosphate binding"/>
    <property type="evidence" value="ECO:0007669"/>
    <property type="project" value="InterPro"/>
</dbReference>
<reference evidence="4" key="1">
    <citation type="submission" date="2022-11" db="EMBL/GenBank/DDBJ databases">
        <title>The characterization of three novel Bacteroidetes species and genomic analysis of their roles in tidal elemental geochemical cycles.</title>
        <authorList>
            <person name="Ma K.-J."/>
        </authorList>
    </citation>
    <scope>NUCLEOTIDE SEQUENCE</scope>
    <source>
        <strain evidence="4">M415</strain>
    </source>
</reference>
<keyword evidence="4" id="KW-0032">Aminotransferase</keyword>
<evidence type="ECO:0000313" key="4">
    <source>
        <dbReference type="EMBL" id="MCX2720309.1"/>
    </source>
</evidence>
<evidence type="ECO:0000256" key="2">
    <source>
        <dbReference type="ARBA" id="ARBA00022679"/>
    </source>
</evidence>
<dbReference type="PANTHER" id="PTHR13693:SF3">
    <property type="entry name" value="LD36009P"/>
    <property type="match status" value="1"/>
</dbReference>
<name>A0AAE3MNV4_9FLAO</name>
<keyword evidence="2" id="KW-0808">Transferase</keyword>
<sequence>MEPLDHFPGTHIKIKEQSDLYFGGTAYLGLQTNPSFQKCYKENIDRYGTHYGASRNANVQIAIYAEAEQKLKEITASQAAITLSSGYLAGQILAAFFSDSDYTLFYTRESHSALYQKKIPAYASFGELRLALEKHLSTKESTPVIFMDTLENPEASYPEFDALRDLPLSECILVADDSHGFGVMGKEGTGAYPILTQFKPKDLLVCFSMGKAIGIPAGAVAGSKRMINQLAKSEIYGAASPASPAGLATFVQSLVLIWEKNQQLKGLTEYFLALLEQKHVFRFIPGQPAFAYKDLGLTEYLRRQNVLVTHFHYPNEQSEPTSRIVLTAAHSKAEISHLAQLINQYFHGH</sequence>
<feature type="domain" description="Aminotransferase class I/classII large" evidence="3">
    <location>
        <begin position="26"/>
        <end position="340"/>
    </location>
</feature>
<gene>
    <name evidence="4" type="ORF">OO016_11905</name>
</gene>